<organism evidence="1 2">
    <name type="scientific">Aspergillus luchuensis (strain CBS 106.47)</name>
    <dbReference type="NCBI Taxonomy" id="1137211"/>
    <lineage>
        <taxon>Eukaryota</taxon>
        <taxon>Fungi</taxon>
        <taxon>Dikarya</taxon>
        <taxon>Ascomycota</taxon>
        <taxon>Pezizomycotina</taxon>
        <taxon>Eurotiomycetes</taxon>
        <taxon>Eurotiomycetidae</taxon>
        <taxon>Eurotiales</taxon>
        <taxon>Aspergillaceae</taxon>
        <taxon>Aspergillus</taxon>
        <taxon>Aspergillus subgen. Circumdati</taxon>
    </lineage>
</organism>
<accession>A0A1M3TWC7</accession>
<dbReference type="Proteomes" id="UP000184063">
    <property type="component" value="Unassembled WGS sequence"/>
</dbReference>
<dbReference type="EMBL" id="KV878237">
    <property type="protein sequence ID" value="OJZ91025.1"/>
    <property type="molecule type" value="Genomic_DNA"/>
</dbReference>
<name>A0A1M3TWC7_ASPLC</name>
<gene>
    <name evidence="1" type="ORF">ASPFODRAFT_41454</name>
</gene>
<sequence>MNITFNPSTPLTSLRLIQDLPTGWSCTFTPRTLAFPGKLNKRDREASTSAEIVLHTEDVTDIEDRLFRSSY</sequence>
<dbReference type="VEuPathDB" id="FungiDB:ASPFODRAFT_41454"/>
<evidence type="ECO:0000313" key="1">
    <source>
        <dbReference type="EMBL" id="OJZ91025.1"/>
    </source>
</evidence>
<protein>
    <submittedName>
        <fullName evidence="1">Uncharacterized protein</fullName>
    </submittedName>
</protein>
<reference evidence="2" key="1">
    <citation type="journal article" date="2017" name="Genome Biol.">
        <title>Comparative genomics reveals high biological diversity and specific adaptations in the industrially and medically important fungal genus Aspergillus.</title>
        <authorList>
            <person name="de Vries R.P."/>
            <person name="Riley R."/>
            <person name="Wiebenga A."/>
            <person name="Aguilar-Osorio G."/>
            <person name="Amillis S."/>
            <person name="Uchima C.A."/>
            <person name="Anderluh G."/>
            <person name="Asadollahi M."/>
            <person name="Askin M."/>
            <person name="Barry K."/>
            <person name="Battaglia E."/>
            <person name="Bayram O."/>
            <person name="Benocci T."/>
            <person name="Braus-Stromeyer S.A."/>
            <person name="Caldana C."/>
            <person name="Canovas D."/>
            <person name="Cerqueira G.C."/>
            <person name="Chen F."/>
            <person name="Chen W."/>
            <person name="Choi C."/>
            <person name="Clum A."/>
            <person name="Dos Santos R.A."/>
            <person name="Damasio A.R."/>
            <person name="Diallinas G."/>
            <person name="Emri T."/>
            <person name="Fekete E."/>
            <person name="Flipphi M."/>
            <person name="Freyberg S."/>
            <person name="Gallo A."/>
            <person name="Gournas C."/>
            <person name="Habgood R."/>
            <person name="Hainaut M."/>
            <person name="Harispe M.L."/>
            <person name="Henrissat B."/>
            <person name="Hilden K.S."/>
            <person name="Hope R."/>
            <person name="Hossain A."/>
            <person name="Karabika E."/>
            <person name="Karaffa L."/>
            <person name="Karanyi Z."/>
            <person name="Krasevec N."/>
            <person name="Kuo A."/>
            <person name="Kusch H."/>
            <person name="LaButti K."/>
            <person name="Lagendijk E.L."/>
            <person name="Lapidus A."/>
            <person name="Levasseur A."/>
            <person name="Lindquist E."/>
            <person name="Lipzen A."/>
            <person name="Logrieco A.F."/>
            <person name="MacCabe A."/>
            <person name="Maekelae M.R."/>
            <person name="Malavazi I."/>
            <person name="Melin P."/>
            <person name="Meyer V."/>
            <person name="Mielnichuk N."/>
            <person name="Miskei M."/>
            <person name="Molnar A.P."/>
            <person name="Mule G."/>
            <person name="Ngan C.Y."/>
            <person name="Orejas M."/>
            <person name="Orosz E."/>
            <person name="Ouedraogo J.P."/>
            <person name="Overkamp K.M."/>
            <person name="Park H.-S."/>
            <person name="Perrone G."/>
            <person name="Piumi F."/>
            <person name="Punt P.J."/>
            <person name="Ram A.F."/>
            <person name="Ramon A."/>
            <person name="Rauscher S."/>
            <person name="Record E."/>
            <person name="Riano-Pachon D.M."/>
            <person name="Robert V."/>
            <person name="Roehrig J."/>
            <person name="Ruller R."/>
            <person name="Salamov A."/>
            <person name="Salih N.S."/>
            <person name="Samson R.A."/>
            <person name="Sandor E."/>
            <person name="Sanguinetti M."/>
            <person name="Schuetze T."/>
            <person name="Sepcic K."/>
            <person name="Shelest E."/>
            <person name="Sherlock G."/>
            <person name="Sophianopoulou V."/>
            <person name="Squina F.M."/>
            <person name="Sun H."/>
            <person name="Susca A."/>
            <person name="Todd R.B."/>
            <person name="Tsang A."/>
            <person name="Unkles S.E."/>
            <person name="van de Wiele N."/>
            <person name="van Rossen-Uffink D."/>
            <person name="Oliveira J.V."/>
            <person name="Vesth T.C."/>
            <person name="Visser J."/>
            <person name="Yu J.-H."/>
            <person name="Zhou M."/>
            <person name="Andersen M.R."/>
            <person name="Archer D.B."/>
            <person name="Baker S.E."/>
            <person name="Benoit I."/>
            <person name="Brakhage A.A."/>
            <person name="Braus G.H."/>
            <person name="Fischer R."/>
            <person name="Frisvad J.C."/>
            <person name="Goldman G.H."/>
            <person name="Houbraken J."/>
            <person name="Oakley B."/>
            <person name="Pocsi I."/>
            <person name="Scazzocchio C."/>
            <person name="Seiboth B."/>
            <person name="vanKuyk P.A."/>
            <person name="Wortman J."/>
            <person name="Dyer P.S."/>
            <person name="Grigoriev I.V."/>
        </authorList>
    </citation>
    <scope>NUCLEOTIDE SEQUENCE [LARGE SCALE GENOMIC DNA]</scope>
    <source>
        <strain evidence="2">CBS 106.47</strain>
    </source>
</reference>
<proteinExistence type="predicted"/>
<dbReference type="AlphaFoldDB" id="A0A1M3TWC7"/>
<evidence type="ECO:0000313" key="2">
    <source>
        <dbReference type="Proteomes" id="UP000184063"/>
    </source>
</evidence>